<dbReference type="RefSeq" id="WP_034548146.1">
    <property type="nucleotide sequence ID" value="NZ_FSRN01000001.1"/>
</dbReference>
<name>A0A1N6GFA9_9LACT</name>
<dbReference type="EMBL" id="FSRN01000001">
    <property type="protein sequence ID" value="SIO06230.1"/>
    <property type="molecule type" value="Genomic_DNA"/>
</dbReference>
<dbReference type="AlphaFoldDB" id="A0A1N6GFA9"/>
<accession>A0A1N6GFA9</accession>
<organism evidence="1 2">
    <name type="scientific">Carnobacterium alterfunditum</name>
    <dbReference type="NCBI Taxonomy" id="28230"/>
    <lineage>
        <taxon>Bacteria</taxon>
        <taxon>Bacillati</taxon>
        <taxon>Bacillota</taxon>
        <taxon>Bacilli</taxon>
        <taxon>Lactobacillales</taxon>
        <taxon>Carnobacteriaceae</taxon>
        <taxon>Carnobacterium</taxon>
    </lineage>
</organism>
<evidence type="ECO:0000313" key="2">
    <source>
        <dbReference type="Proteomes" id="UP000184758"/>
    </source>
</evidence>
<evidence type="ECO:0000313" key="1">
    <source>
        <dbReference type="EMBL" id="SIO06230.1"/>
    </source>
</evidence>
<dbReference type="STRING" id="28230.SAMN05878443_1192"/>
<sequence length="63" mass="7526">MTREELQNQLKQLIKGDIDTMAIEKKDFMTFREIWINHEEKESIIGEALHNGDVIYRYRSNGK</sequence>
<dbReference type="Proteomes" id="UP000184758">
    <property type="component" value="Unassembled WGS sequence"/>
</dbReference>
<protein>
    <submittedName>
        <fullName evidence="1">Uncharacterized protein</fullName>
    </submittedName>
</protein>
<gene>
    <name evidence="1" type="ORF">SAMN05878443_1192</name>
</gene>
<dbReference type="OrthoDB" id="2146345at2"/>
<reference evidence="2" key="1">
    <citation type="submission" date="2016-11" db="EMBL/GenBank/DDBJ databases">
        <authorList>
            <person name="Varghese N."/>
            <person name="Submissions S."/>
        </authorList>
    </citation>
    <scope>NUCLEOTIDE SEQUENCE [LARGE SCALE GENOMIC DNA]</scope>
    <source>
        <strain evidence="2">313</strain>
    </source>
</reference>
<proteinExistence type="predicted"/>
<keyword evidence="2" id="KW-1185">Reference proteome</keyword>